<dbReference type="KEGG" id="aqt:FN924_09950"/>
<dbReference type="SUPFAM" id="SSF141371">
    <property type="entry name" value="PilZ domain-like"/>
    <property type="match status" value="1"/>
</dbReference>
<dbReference type="Proteomes" id="UP000315215">
    <property type="component" value="Chromosome"/>
</dbReference>
<gene>
    <name evidence="3" type="ORF">FN924_09950</name>
</gene>
<keyword evidence="4" id="KW-1185">Reference proteome</keyword>
<evidence type="ECO:0000313" key="4">
    <source>
        <dbReference type="Proteomes" id="UP000315215"/>
    </source>
</evidence>
<organism evidence="3 4">
    <name type="scientific">Radiobacillus deserti</name>
    <dbReference type="NCBI Taxonomy" id="2594883"/>
    <lineage>
        <taxon>Bacteria</taxon>
        <taxon>Bacillati</taxon>
        <taxon>Bacillota</taxon>
        <taxon>Bacilli</taxon>
        <taxon>Bacillales</taxon>
        <taxon>Bacillaceae</taxon>
        <taxon>Radiobacillus</taxon>
    </lineage>
</organism>
<protein>
    <submittedName>
        <fullName evidence="3">Pilus assembly protein PilZ</fullName>
    </submittedName>
</protein>
<dbReference type="RefSeq" id="WP_143894095.1">
    <property type="nucleotide sequence ID" value="NZ_CP041666.1"/>
</dbReference>
<dbReference type="AlphaFoldDB" id="A0A516KGE9"/>
<dbReference type="GO" id="GO:0035438">
    <property type="term" value="F:cyclic-di-GMP binding"/>
    <property type="evidence" value="ECO:0007669"/>
    <property type="project" value="InterPro"/>
</dbReference>
<reference evidence="3 4" key="1">
    <citation type="submission" date="2019-07" db="EMBL/GenBank/DDBJ databases">
        <authorList>
            <person name="Li J."/>
        </authorList>
    </citation>
    <scope>NUCLEOTIDE SEQUENCE [LARGE SCALE GENOMIC DNA]</scope>
    <source>
        <strain evidence="3 4">TKL69</strain>
    </source>
</reference>
<evidence type="ECO:0000313" key="3">
    <source>
        <dbReference type="EMBL" id="QDP40480.1"/>
    </source>
</evidence>
<dbReference type="InterPro" id="IPR009926">
    <property type="entry name" value="T3SS_YcgR_PilZN"/>
</dbReference>
<dbReference type="EMBL" id="CP041666">
    <property type="protein sequence ID" value="QDP40480.1"/>
    <property type="molecule type" value="Genomic_DNA"/>
</dbReference>
<sequence length="218" mass="24951">MTKIGLPLTLEYKVNGDSEIYRCKIVEEEAHRIYIDYPIHTISGRTGLFEKGAEFYASFVGTNNSVYQFETHIEGKKNLNIPTLVLSFPGDEKLIRIQRRQYVRIESYLDISIHDSERNVPPLTTVTQDISGGGVSVILPSNERVKPGMILDIWLVLPMDSGTNEYIHAKTKAIRVREGNEHSSTLSLKFDEIADKDRQSIIRYCFEKQLMDRKKGIK</sequence>
<accession>A0A516KGE9</accession>
<evidence type="ECO:0000259" key="1">
    <source>
        <dbReference type="Pfam" id="PF07238"/>
    </source>
</evidence>
<dbReference type="OrthoDB" id="1951449at2"/>
<dbReference type="Pfam" id="PF07238">
    <property type="entry name" value="PilZ"/>
    <property type="match status" value="1"/>
</dbReference>
<feature type="domain" description="PilZ" evidence="1">
    <location>
        <begin position="98"/>
        <end position="207"/>
    </location>
</feature>
<dbReference type="Gene3D" id="2.40.10.220">
    <property type="entry name" value="predicted glycosyltransferase like domains"/>
    <property type="match status" value="1"/>
</dbReference>
<dbReference type="InterPro" id="IPR009875">
    <property type="entry name" value="PilZ_domain"/>
</dbReference>
<proteinExistence type="predicted"/>
<dbReference type="Pfam" id="PF12945">
    <property type="entry name" value="PilZNR"/>
    <property type="match status" value="1"/>
</dbReference>
<evidence type="ECO:0000259" key="2">
    <source>
        <dbReference type="Pfam" id="PF12945"/>
    </source>
</evidence>
<name>A0A516KGE9_9BACI</name>
<feature type="domain" description="Type III secretion system flagellar brake protein YcgR PilZN" evidence="2">
    <location>
        <begin position="3"/>
        <end position="89"/>
    </location>
</feature>